<evidence type="ECO:0000313" key="2">
    <source>
        <dbReference type="Proteomes" id="UP000001034"/>
    </source>
</evidence>
<dbReference type="GeneID" id="6370025"/>
<evidence type="ECO:0000313" key="1">
    <source>
        <dbReference type="EMBL" id="BAG41602.1"/>
    </source>
</evidence>
<dbReference type="EMBL" id="AB366653">
    <property type="protein sequence ID" value="BAG41602.1"/>
    <property type="molecule type" value="Genomic_DNA"/>
</dbReference>
<keyword evidence="2" id="KW-1185">Reference proteome</keyword>
<dbReference type="KEGG" id="vg:6370025"/>
<organism evidence="1 2">
    <name type="scientific">Ralstonia phage phiRSL1</name>
    <dbReference type="NCBI Taxonomy" id="1980924"/>
    <lineage>
        <taxon>Viruses</taxon>
        <taxon>Duplodnaviria</taxon>
        <taxon>Heunggongvirae</taxon>
        <taxon>Uroviricota</taxon>
        <taxon>Caudoviricetes</taxon>
        <taxon>Mieseafarmvirus</taxon>
        <taxon>Mieseafarmvirus RSL1</taxon>
    </lineage>
</organism>
<sequence>MEQRMELSLVAVPTLFYALGEGFALFKEVTDPCTVIVDQPIPLNGCMFDAFWLRRVVDNERVGYWFRSQFHTVNRGTFVVAHLNSQAGKAANVEVMLKTDHLIIYNYPNKGTLLLCPQANQRVQEIFEEQ</sequence>
<name>B2ZY16_9CAUD</name>
<reference evidence="1 2" key="1">
    <citation type="journal article" date="2010" name="Virology">
        <title>A jumbo phage infecting the phytopathogen Ralstonia solanacearum defines a new lineage of the Myoviridae family.</title>
        <authorList>
            <person name="Yamada T."/>
            <person name="Satoh S."/>
            <person name="Ishikawa H."/>
            <person name="Fujiwara A."/>
            <person name="Kawasaki T."/>
            <person name="Fujie M."/>
            <person name="Ogata H."/>
        </authorList>
    </citation>
    <scope>NUCLEOTIDE SEQUENCE [LARGE SCALE GENOMIC DNA]</scope>
</reference>
<proteinExistence type="predicted"/>
<protein>
    <submittedName>
        <fullName evidence="1">Uncharacterized protein</fullName>
    </submittedName>
</protein>
<accession>B2ZY16</accession>
<dbReference type="RefSeq" id="YP_001950032.1">
    <property type="nucleotide sequence ID" value="NC_010811.2"/>
</dbReference>
<dbReference type="Proteomes" id="UP000001034">
    <property type="component" value="Segment"/>
</dbReference>